<accession>A0A183IVC0</accession>
<gene>
    <name evidence="1" type="ORF">SBAD_LOCUS7567</name>
</gene>
<reference evidence="1 2" key="2">
    <citation type="submission" date="2018-11" db="EMBL/GenBank/DDBJ databases">
        <authorList>
            <consortium name="Pathogen Informatics"/>
        </authorList>
    </citation>
    <scope>NUCLEOTIDE SEQUENCE [LARGE SCALE GENOMIC DNA]</scope>
</reference>
<keyword evidence="2" id="KW-1185">Reference proteome</keyword>
<protein>
    <submittedName>
        <fullName evidence="1 3">Uncharacterized protein</fullName>
    </submittedName>
</protein>
<organism evidence="3">
    <name type="scientific">Soboliphyme baturini</name>
    <dbReference type="NCBI Taxonomy" id="241478"/>
    <lineage>
        <taxon>Eukaryota</taxon>
        <taxon>Metazoa</taxon>
        <taxon>Ecdysozoa</taxon>
        <taxon>Nematoda</taxon>
        <taxon>Enoplea</taxon>
        <taxon>Dorylaimia</taxon>
        <taxon>Dioctophymatida</taxon>
        <taxon>Dioctophymatoidea</taxon>
        <taxon>Soboliphymatidae</taxon>
        <taxon>Soboliphyme</taxon>
    </lineage>
</organism>
<sequence length="86" mass="9111">MTDGGRVGEGRSAHAWHTCTCMIGERSCGRSQAACILTLRDSGVQHPHIFSCTSAEMLASSIAATDTLSVLKLCSVIQAQRTRACT</sequence>
<dbReference type="AlphaFoldDB" id="A0A183IVC0"/>
<proteinExistence type="predicted"/>
<dbReference type="WBParaSite" id="SBAD_0000785501-mRNA-1">
    <property type="protein sequence ID" value="SBAD_0000785501-mRNA-1"/>
    <property type="gene ID" value="SBAD_0000785501"/>
</dbReference>
<dbReference type="Proteomes" id="UP000270296">
    <property type="component" value="Unassembled WGS sequence"/>
</dbReference>
<dbReference type="EMBL" id="UZAM01010743">
    <property type="protein sequence ID" value="VDP13547.1"/>
    <property type="molecule type" value="Genomic_DNA"/>
</dbReference>
<name>A0A183IVC0_9BILA</name>
<evidence type="ECO:0000313" key="2">
    <source>
        <dbReference type="Proteomes" id="UP000270296"/>
    </source>
</evidence>
<evidence type="ECO:0000313" key="1">
    <source>
        <dbReference type="EMBL" id="VDP13547.1"/>
    </source>
</evidence>
<evidence type="ECO:0000313" key="3">
    <source>
        <dbReference type="WBParaSite" id="SBAD_0000785501-mRNA-1"/>
    </source>
</evidence>
<reference evidence="3" key="1">
    <citation type="submission" date="2016-06" db="UniProtKB">
        <authorList>
            <consortium name="WormBaseParasite"/>
        </authorList>
    </citation>
    <scope>IDENTIFICATION</scope>
</reference>